<keyword evidence="5 7" id="KW-1133">Transmembrane helix</keyword>
<dbReference type="PANTHER" id="PTHR12316:SF20">
    <property type="entry name" value="NINJURIN-A"/>
    <property type="match status" value="1"/>
</dbReference>
<evidence type="ECO:0000256" key="4">
    <source>
        <dbReference type="ARBA" id="ARBA00022889"/>
    </source>
</evidence>
<dbReference type="EMBL" id="DS233309">
    <property type="protein sequence ID" value="EDS29278.1"/>
    <property type="molecule type" value="Genomic_DNA"/>
</dbReference>
<dbReference type="eggNOG" id="ENOG502S12Z">
    <property type="taxonomic scope" value="Eukaryota"/>
</dbReference>
<dbReference type="OMA" id="GMQRTGH"/>
<keyword evidence="3 7" id="KW-0812">Transmembrane</keyword>
<keyword evidence="10" id="KW-1185">Reference proteome</keyword>
<feature type="transmembrane region" description="Helical" evidence="7">
    <location>
        <begin position="56"/>
        <end position="80"/>
    </location>
</feature>
<evidence type="ECO:0000256" key="7">
    <source>
        <dbReference type="SAM" id="Phobius"/>
    </source>
</evidence>
<sequence length="162" mass="17708">MGIHLQLLFNQSTANQELSNFVQKKSIAQGMMDLALVSANTNQLRYVMDIGDKHPYYYTSIGLILTSLVMQLIVGLALLYNSRFNIRKRQEMQSADRINDFSVIGVFLITLINVFISTFNGSNSGPYAGEVIPMSSDVTSPLPPPPTTDVGSILNATFVGGS</sequence>
<evidence type="ECO:0000313" key="10">
    <source>
        <dbReference type="Proteomes" id="UP000002320"/>
    </source>
</evidence>
<dbReference type="Proteomes" id="UP000002320">
    <property type="component" value="Unassembled WGS sequence"/>
</dbReference>
<dbReference type="GO" id="GO:0042246">
    <property type="term" value="P:tissue regeneration"/>
    <property type="evidence" value="ECO:0007669"/>
    <property type="project" value="InterPro"/>
</dbReference>
<protein>
    <submittedName>
        <fullName evidence="8 9">Ninjurin a</fullName>
    </submittedName>
</protein>
<accession>B0XIH4</accession>
<dbReference type="GO" id="GO:0016020">
    <property type="term" value="C:membrane"/>
    <property type="evidence" value="ECO:0007669"/>
    <property type="project" value="UniProtKB-SubCell"/>
</dbReference>
<comment type="similarity">
    <text evidence="2">Belongs to the ninjurin family.</text>
</comment>
<evidence type="ECO:0000256" key="2">
    <source>
        <dbReference type="ARBA" id="ARBA00008141"/>
    </source>
</evidence>
<organism>
    <name type="scientific">Culex quinquefasciatus</name>
    <name type="common">Southern house mosquito</name>
    <name type="synonym">Culex pungens</name>
    <dbReference type="NCBI Taxonomy" id="7176"/>
    <lineage>
        <taxon>Eukaryota</taxon>
        <taxon>Metazoa</taxon>
        <taxon>Ecdysozoa</taxon>
        <taxon>Arthropoda</taxon>
        <taxon>Hexapoda</taxon>
        <taxon>Insecta</taxon>
        <taxon>Pterygota</taxon>
        <taxon>Neoptera</taxon>
        <taxon>Endopterygota</taxon>
        <taxon>Diptera</taxon>
        <taxon>Nematocera</taxon>
        <taxon>Culicoidea</taxon>
        <taxon>Culicidae</taxon>
        <taxon>Culicinae</taxon>
        <taxon>Culicini</taxon>
        <taxon>Culex</taxon>
        <taxon>Culex</taxon>
    </lineage>
</organism>
<dbReference type="InParanoid" id="B0XIH4"/>
<feature type="transmembrane region" description="Helical" evidence="7">
    <location>
        <begin position="101"/>
        <end position="119"/>
    </location>
</feature>
<reference evidence="9" key="2">
    <citation type="submission" date="2021-02" db="UniProtKB">
        <authorList>
            <consortium name="EnsemblMetazoa"/>
        </authorList>
    </citation>
    <scope>IDENTIFICATION</scope>
    <source>
        <strain evidence="9">JHB</strain>
    </source>
</reference>
<evidence type="ECO:0000313" key="9">
    <source>
        <dbReference type="EnsemblMetazoa" id="CPIJ019179-PA"/>
    </source>
</evidence>
<keyword evidence="4" id="KW-0130">Cell adhesion</keyword>
<proteinExistence type="inferred from homology"/>
<evidence type="ECO:0000256" key="3">
    <source>
        <dbReference type="ARBA" id="ARBA00022692"/>
    </source>
</evidence>
<evidence type="ECO:0000256" key="5">
    <source>
        <dbReference type="ARBA" id="ARBA00022989"/>
    </source>
</evidence>
<name>B0XIH4_CULQU</name>
<dbReference type="PANTHER" id="PTHR12316">
    <property type="entry name" value="NINJURIN-RELATED"/>
    <property type="match status" value="1"/>
</dbReference>
<dbReference type="HOGENOM" id="CLU_093971_3_1_1"/>
<comment type="subcellular location">
    <subcellularLocation>
        <location evidence="1">Membrane</location>
        <topology evidence="1">Multi-pass membrane protein</topology>
    </subcellularLocation>
</comment>
<dbReference type="GO" id="GO:0007155">
    <property type="term" value="P:cell adhesion"/>
    <property type="evidence" value="ECO:0007669"/>
    <property type="project" value="UniProtKB-KW"/>
</dbReference>
<evidence type="ECO:0000256" key="1">
    <source>
        <dbReference type="ARBA" id="ARBA00004141"/>
    </source>
</evidence>
<evidence type="ECO:0000313" key="8">
    <source>
        <dbReference type="EMBL" id="EDS29278.1"/>
    </source>
</evidence>
<dbReference type="AlphaFoldDB" id="B0XIH4"/>
<dbReference type="EnsemblMetazoa" id="CPIJ019179-RA">
    <property type="protein sequence ID" value="CPIJ019179-PA"/>
    <property type="gene ID" value="CPIJ019179"/>
</dbReference>
<dbReference type="OrthoDB" id="6114058at2759"/>
<gene>
    <name evidence="9" type="primary">6053348</name>
    <name evidence="8" type="ORF">CpipJ_CPIJ019179</name>
</gene>
<dbReference type="InterPro" id="IPR007007">
    <property type="entry name" value="Ninjurin"/>
</dbReference>
<dbReference type="Pfam" id="PF04923">
    <property type="entry name" value="Ninjurin"/>
    <property type="match status" value="1"/>
</dbReference>
<dbReference type="VEuPathDB" id="VectorBase:CPIJ019179"/>
<evidence type="ECO:0000256" key="6">
    <source>
        <dbReference type="ARBA" id="ARBA00023136"/>
    </source>
</evidence>
<dbReference type="VEuPathDB" id="VectorBase:CQUJHB010379"/>
<keyword evidence="6 7" id="KW-0472">Membrane</keyword>
<dbReference type="KEGG" id="cqu:CpipJ_CPIJ019179"/>
<reference evidence="8" key="1">
    <citation type="submission" date="2007-03" db="EMBL/GenBank/DDBJ databases">
        <title>Annotation of Culex pipiens quinquefasciatus.</title>
        <authorList>
            <consortium name="The Broad Institute Genome Sequencing Platform"/>
            <person name="Atkinson P.W."/>
            <person name="Hemingway J."/>
            <person name="Christensen B.M."/>
            <person name="Higgs S."/>
            <person name="Kodira C."/>
            <person name="Hannick L."/>
            <person name="Megy K."/>
            <person name="O'Leary S."/>
            <person name="Pearson M."/>
            <person name="Haas B.J."/>
            <person name="Mauceli E."/>
            <person name="Wortman J.R."/>
            <person name="Lee N.H."/>
            <person name="Guigo R."/>
            <person name="Stanke M."/>
            <person name="Alvarado L."/>
            <person name="Amedeo P."/>
            <person name="Antoine C.H."/>
            <person name="Arensburger P."/>
            <person name="Bidwell S.L."/>
            <person name="Crawford M."/>
            <person name="Camaro F."/>
            <person name="Devon K."/>
            <person name="Engels R."/>
            <person name="Hammond M."/>
            <person name="Howarth C."/>
            <person name="Koehrsen M."/>
            <person name="Lawson D."/>
            <person name="Montgomery P."/>
            <person name="Nene V."/>
            <person name="Nusbaum C."/>
            <person name="Puiu D."/>
            <person name="Romero-Severson J."/>
            <person name="Severson D.W."/>
            <person name="Shumway M."/>
            <person name="Sisk P."/>
            <person name="Stolte C."/>
            <person name="Zeng Q."/>
            <person name="Eisenstadt E."/>
            <person name="Fraser-Liggett C."/>
            <person name="Strausberg R."/>
            <person name="Galagan J."/>
            <person name="Birren B."/>
            <person name="Collins F.H."/>
        </authorList>
    </citation>
    <scope>NUCLEOTIDE SEQUENCE [LARGE SCALE GENOMIC DNA]</scope>
    <source>
        <strain evidence="8">JHB</strain>
    </source>
</reference>